<dbReference type="Gene3D" id="2.60.120.10">
    <property type="entry name" value="Jelly Rolls"/>
    <property type="match status" value="1"/>
</dbReference>
<dbReference type="SUPFAM" id="SSF51182">
    <property type="entry name" value="RmlC-like cupins"/>
    <property type="match status" value="1"/>
</dbReference>
<dbReference type="CDD" id="cd20302">
    <property type="entry name" value="cupin_DAD"/>
    <property type="match status" value="1"/>
</dbReference>
<feature type="domain" description="ChrR-like cupin" evidence="1">
    <location>
        <begin position="23"/>
        <end position="114"/>
    </location>
</feature>
<dbReference type="InterPro" id="IPR014710">
    <property type="entry name" value="RmlC-like_jellyroll"/>
</dbReference>
<dbReference type="Pfam" id="PF12973">
    <property type="entry name" value="Cupin_7"/>
    <property type="match status" value="1"/>
</dbReference>
<keyword evidence="3" id="KW-1185">Reference proteome</keyword>
<name>A0ABS1J8B1_9BACL</name>
<protein>
    <submittedName>
        <fullName evidence="2">2,4'-dihydroxyacetophenone dioxygenase family protein</fullName>
    </submittedName>
</protein>
<organism evidence="2 3">
    <name type="scientific">Tumebacillus amylolyticus</name>
    <dbReference type="NCBI Taxonomy" id="2801339"/>
    <lineage>
        <taxon>Bacteria</taxon>
        <taxon>Bacillati</taxon>
        <taxon>Bacillota</taxon>
        <taxon>Bacilli</taxon>
        <taxon>Bacillales</taxon>
        <taxon>Alicyclobacillaceae</taxon>
        <taxon>Tumebacillus</taxon>
    </lineage>
</organism>
<proteinExistence type="predicted"/>
<comment type="caution">
    <text evidence="2">The sequence shown here is derived from an EMBL/GenBank/DDBJ whole genome shotgun (WGS) entry which is preliminary data.</text>
</comment>
<sequence length="166" mass="18879">MNTQSLVNKKVKGREAHAFDTSYIDPETLPWVPWVNGCFLKVLKVNPISGQFMVMLKTPPQLDLPGHHHYGIVLVHTIQGRWRYEGKEWLAKPGDIVFEPAGSFHKPITAPDNTDELILFNYLEGSLNFVDDDGNALFTLDWVAAADMYYNYCKEHNIEPVDLGAY</sequence>
<gene>
    <name evidence="2" type="ORF">JJB07_07555</name>
</gene>
<dbReference type="EMBL" id="JAEQNB010000002">
    <property type="protein sequence ID" value="MBL0386501.1"/>
    <property type="molecule type" value="Genomic_DNA"/>
</dbReference>
<evidence type="ECO:0000313" key="2">
    <source>
        <dbReference type="EMBL" id="MBL0386501.1"/>
    </source>
</evidence>
<dbReference type="RefSeq" id="WP_201633116.1">
    <property type="nucleotide sequence ID" value="NZ_JAEQNB010000002.1"/>
</dbReference>
<dbReference type="Proteomes" id="UP000602284">
    <property type="component" value="Unassembled WGS sequence"/>
</dbReference>
<dbReference type="InterPro" id="IPR025979">
    <property type="entry name" value="ChrR-like_cupin_dom"/>
</dbReference>
<reference evidence="2 3" key="1">
    <citation type="submission" date="2021-01" db="EMBL/GenBank/DDBJ databases">
        <title>Tumebacillus sp. strain ITR2 16S ribosomal RNA gene Genome sequencing and assembly.</title>
        <authorList>
            <person name="Kang M."/>
        </authorList>
    </citation>
    <scope>NUCLEOTIDE SEQUENCE [LARGE SCALE GENOMIC DNA]</scope>
    <source>
        <strain evidence="2 3">ITR2</strain>
    </source>
</reference>
<accession>A0ABS1J8B1</accession>
<evidence type="ECO:0000259" key="1">
    <source>
        <dbReference type="Pfam" id="PF12973"/>
    </source>
</evidence>
<evidence type="ECO:0000313" key="3">
    <source>
        <dbReference type="Proteomes" id="UP000602284"/>
    </source>
</evidence>
<dbReference type="InterPro" id="IPR011051">
    <property type="entry name" value="RmlC_Cupin_sf"/>
</dbReference>
<keyword evidence="2" id="KW-0223">Dioxygenase</keyword>
<dbReference type="GO" id="GO:0051213">
    <property type="term" value="F:dioxygenase activity"/>
    <property type="evidence" value="ECO:0007669"/>
    <property type="project" value="UniProtKB-KW"/>
</dbReference>
<keyword evidence="2" id="KW-0560">Oxidoreductase</keyword>